<dbReference type="AlphaFoldDB" id="A0A6L6WAK3"/>
<evidence type="ECO:0000313" key="2">
    <source>
        <dbReference type="Proteomes" id="UP000478892"/>
    </source>
</evidence>
<dbReference type="InterPro" id="IPR053734">
    <property type="entry name" value="Phage_Head-Tail_Connect_sf"/>
</dbReference>
<dbReference type="GO" id="GO:0019068">
    <property type="term" value="P:virion assembly"/>
    <property type="evidence" value="ECO:0007669"/>
    <property type="project" value="InterPro"/>
</dbReference>
<sequence>MSSYFDGMAGLLTNILGSSVSHTPVGGEKHTLEAVFREEPVEVTGEDGRDVLVLAPTLKVPADQVAGIVRGSLIDPANGKTYLVLNGQPGGSPADDGFVIFELEEDL</sequence>
<dbReference type="InterPro" id="IPR008018">
    <property type="entry name" value="Phage_tail_attach_FII"/>
</dbReference>
<dbReference type="RefSeq" id="WP_157021089.1">
    <property type="nucleotide sequence ID" value="NZ_WQLV01000001.1"/>
</dbReference>
<organism evidence="1 2">
    <name type="scientific">Parasedimentitalea huanghaiensis</name>
    <dbReference type="NCBI Taxonomy" id="2682100"/>
    <lineage>
        <taxon>Bacteria</taxon>
        <taxon>Pseudomonadati</taxon>
        <taxon>Pseudomonadota</taxon>
        <taxon>Alphaproteobacteria</taxon>
        <taxon>Rhodobacterales</taxon>
        <taxon>Paracoccaceae</taxon>
        <taxon>Parasedimentitalea</taxon>
    </lineage>
</organism>
<comment type="caution">
    <text evidence="1">The sequence shown here is derived from an EMBL/GenBank/DDBJ whole genome shotgun (WGS) entry which is preliminary data.</text>
</comment>
<keyword evidence="2" id="KW-1185">Reference proteome</keyword>
<proteinExistence type="predicted"/>
<dbReference type="EMBL" id="WQLV01000001">
    <property type="protein sequence ID" value="MVO14813.1"/>
    <property type="molecule type" value="Genomic_DNA"/>
</dbReference>
<dbReference type="Gene3D" id="2.40.10.180">
    <property type="entry name" value="Phage tail proteins"/>
    <property type="match status" value="1"/>
</dbReference>
<dbReference type="Pfam" id="PF05354">
    <property type="entry name" value="Phage_attach"/>
    <property type="match status" value="1"/>
</dbReference>
<evidence type="ECO:0000313" key="1">
    <source>
        <dbReference type="EMBL" id="MVO14813.1"/>
    </source>
</evidence>
<dbReference type="Proteomes" id="UP000478892">
    <property type="component" value="Unassembled WGS sequence"/>
</dbReference>
<protein>
    <submittedName>
        <fullName evidence="1">Uncharacterized protein</fullName>
    </submittedName>
</protein>
<name>A0A6L6WAK3_9RHOB</name>
<gene>
    <name evidence="1" type="ORF">GO984_03235</name>
</gene>
<reference evidence="1 2" key="1">
    <citation type="submission" date="2019-12" db="EMBL/GenBank/DDBJ databases">
        <authorList>
            <person name="Zhang Y.-J."/>
        </authorList>
    </citation>
    <scope>NUCLEOTIDE SEQUENCE [LARGE SCALE GENOMIC DNA]</scope>
    <source>
        <strain evidence="1 2">CY05</strain>
    </source>
</reference>
<accession>A0A6L6WAK3</accession>